<proteinExistence type="predicted"/>
<protein>
    <recommendedName>
        <fullName evidence="1">YjiS-like domain-containing protein</fullName>
    </recommendedName>
</protein>
<evidence type="ECO:0000259" key="1">
    <source>
        <dbReference type="Pfam" id="PF06568"/>
    </source>
</evidence>
<evidence type="ECO:0000313" key="3">
    <source>
        <dbReference type="Proteomes" id="UP000244924"/>
    </source>
</evidence>
<feature type="domain" description="YjiS-like" evidence="1">
    <location>
        <begin position="20"/>
        <end position="50"/>
    </location>
</feature>
<accession>A0A2R8B7V7</accession>
<organism evidence="2 3">
    <name type="scientific">Albidovulum aquaemixtae</name>
    <dbReference type="NCBI Taxonomy" id="1542388"/>
    <lineage>
        <taxon>Bacteria</taxon>
        <taxon>Pseudomonadati</taxon>
        <taxon>Pseudomonadota</taxon>
        <taxon>Alphaproteobacteria</taxon>
        <taxon>Rhodobacterales</taxon>
        <taxon>Paracoccaceae</taxon>
        <taxon>Albidovulum</taxon>
    </lineage>
</organism>
<dbReference type="InterPro" id="IPR009506">
    <property type="entry name" value="YjiS-like"/>
</dbReference>
<sequence>MTIRTIFAQTLRHHGSFALTARLAHWRRISRSRTALARLGPRLLSDVGLGAGAAEREARKPFWRD</sequence>
<dbReference type="RefSeq" id="WP_108852938.1">
    <property type="nucleotide sequence ID" value="NZ_OMOQ01000001.1"/>
</dbReference>
<name>A0A2R8B7V7_9RHOB</name>
<dbReference type="Proteomes" id="UP000244924">
    <property type="component" value="Unassembled WGS sequence"/>
</dbReference>
<keyword evidence="3" id="KW-1185">Reference proteome</keyword>
<dbReference type="EMBL" id="OMOQ01000001">
    <property type="protein sequence ID" value="SPH18632.1"/>
    <property type="molecule type" value="Genomic_DNA"/>
</dbReference>
<reference evidence="2 3" key="1">
    <citation type="submission" date="2018-03" db="EMBL/GenBank/DDBJ databases">
        <authorList>
            <person name="Keele B.F."/>
        </authorList>
    </citation>
    <scope>NUCLEOTIDE SEQUENCE [LARGE SCALE GENOMIC DNA]</scope>
    <source>
        <strain evidence="2 3">CECT 8626</strain>
    </source>
</reference>
<gene>
    <name evidence="2" type="ORF">DEA8626_02172</name>
</gene>
<evidence type="ECO:0000313" key="2">
    <source>
        <dbReference type="EMBL" id="SPH18632.1"/>
    </source>
</evidence>
<dbReference type="Pfam" id="PF06568">
    <property type="entry name" value="YjiS-like"/>
    <property type="match status" value="1"/>
</dbReference>
<dbReference type="AlphaFoldDB" id="A0A2R8B7V7"/>